<dbReference type="RefSeq" id="WP_057571071.1">
    <property type="nucleotide sequence ID" value="NZ_CATYWZ010000007.1"/>
</dbReference>
<proteinExistence type="predicted"/>
<dbReference type="EC" id="1.1.1.271" evidence="6"/>
<dbReference type="GO" id="GO:0070403">
    <property type="term" value="F:NAD+ binding"/>
    <property type="evidence" value="ECO:0007669"/>
    <property type="project" value="InterPro"/>
</dbReference>
<dbReference type="GO" id="GO:0042732">
    <property type="term" value="P:D-xylose metabolic process"/>
    <property type="evidence" value="ECO:0007669"/>
    <property type="project" value="InterPro"/>
</dbReference>
<protein>
    <submittedName>
        <fullName evidence="6">dTDP-glucose 4-6-dehydratase/UDP-glucuronic acid decarboxylase</fullName>
        <ecNumber evidence="6">1.1.1.271</ecNumber>
    </submittedName>
</protein>
<dbReference type="InterPro" id="IPR044516">
    <property type="entry name" value="UXS-like"/>
</dbReference>
<keyword evidence="2" id="KW-0210">Decarboxylase</keyword>
<reference evidence="6 7" key="1">
    <citation type="submission" date="2015-09" db="EMBL/GenBank/DDBJ databases">
        <authorList>
            <consortium name="Pathogen Informatics"/>
        </authorList>
    </citation>
    <scope>NUCLEOTIDE SEQUENCE [LARGE SCALE GENOMIC DNA]</scope>
    <source>
        <strain evidence="6 7">2789STDY5834865</strain>
    </source>
</reference>
<evidence type="ECO:0000313" key="7">
    <source>
        <dbReference type="Proteomes" id="UP000095512"/>
    </source>
</evidence>
<dbReference type="InterPro" id="IPR001509">
    <property type="entry name" value="Epimerase_deHydtase"/>
</dbReference>
<comment type="cofactor">
    <cofactor evidence="1">
        <name>NAD(+)</name>
        <dbReference type="ChEBI" id="CHEBI:57540"/>
    </cofactor>
</comment>
<organism evidence="6 7">
    <name type="scientific">Enterocloster clostridioformis</name>
    <dbReference type="NCBI Taxonomy" id="1531"/>
    <lineage>
        <taxon>Bacteria</taxon>
        <taxon>Bacillati</taxon>
        <taxon>Bacillota</taxon>
        <taxon>Clostridia</taxon>
        <taxon>Lachnospirales</taxon>
        <taxon>Lachnospiraceae</taxon>
        <taxon>Enterocloster</taxon>
    </lineage>
</organism>
<dbReference type="GO" id="GO:0050577">
    <property type="term" value="F:GDP-L-fucose synthase activity"/>
    <property type="evidence" value="ECO:0007669"/>
    <property type="project" value="UniProtKB-EC"/>
</dbReference>
<gene>
    <name evidence="6" type="primary">fcl_1</name>
    <name evidence="6" type="ORF">ERS852480_00212</name>
</gene>
<dbReference type="EMBL" id="CZAB01000001">
    <property type="protein sequence ID" value="CUN95715.1"/>
    <property type="molecule type" value="Genomic_DNA"/>
</dbReference>
<dbReference type="InterPro" id="IPR036291">
    <property type="entry name" value="NAD(P)-bd_dom_sf"/>
</dbReference>
<evidence type="ECO:0000313" key="6">
    <source>
        <dbReference type="EMBL" id="CUN95715.1"/>
    </source>
</evidence>
<dbReference type="PANTHER" id="PTHR43078:SF6">
    <property type="entry name" value="UDP-GLUCURONIC ACID DECARBOXYLASE 1"/>
    <property type="match status" value="1"/>
</dbReference>
<keyword evidence="6" id="KW-0560">Oxidoreductase</keyword>
<dbReference type="Gene3D" id="3.40.50.720">
    <property type="entry name" value="NAD(P)-binding Rossmann-like Domain"/>
    <property type="match status" value="1"/>
</dbReference>
<evidence type="ECO:0000256" key="4">
    <source>
        <dbReference type="ARBA" id="ARBA00023239"/>
    </source>
</evidence>
<dbReference type="GO" id="GO:0005737">
    <property type="term" value="C:cytoplasm"/>
    <property type="evidence" value="ECO:0007669"/>
    <property type="project" value="TreeGrafter"/>
</dbReference>
<dbReference type="AlphaFoldDB" id="A0A174B7T6"/>
<dbReference type="PANTHER" id="PTHR43078">
    <property type="entry name" value="UDP-GLUCURONIC ACID DECARBOXYLASE-RELATED"/>
    <property type="match status" value="1"/>
</dbReference>
<dbReference type="SUPFAM" id="SSF51735">
    <property type="entry name" value="NAD(P)-binding Rossmann-fold domains"/>
    <property type="match status" value="1"/>
</dbReference>
<sequence>MNRILEEDALTIAQTPINWQKFHNKTILIAGANGYVPQHFVHGFMMRNKISNEDIHVIALCRNENKARERFGEYFGRDDFTLLIGDVLEEIRIEKKIDFIIDAASPAGVKTSNEDPVATFETNVFGCSNLLKLAQHHHAEFLYLSSVDIYGRSHQERFAEDETGILDSLDVRNVYAAAKRAAENLCVCYGQRGSVCKIVRPGQIMGCGIALDDGRLHIDFISQMLKSDKIVLKGDGTPVRTFIYMTDAIAGMLYVMTEGENAGAYNICTEMGEASVLELAQTMAGQVKGKSIQVDFNRETRKNDPAVKHAVSRVCTSSNKLSSLGWSEQVSLEEACRRMMTYYGIPL</sequence>
<evidence type="ECO:0000259" key="5">
    <source>
        <dbReference type="Pfam" id="PF01370"/>
    </source>
</evidence>
<name>A0A174B7T6_9FIRM</name>
<feature type="domain" description="NAD-dependent epimerase/dehydratase" evidence="5">
    <location>
        <begin position="27"/>
        <end position="268"/>
    </location>
</feature>
<evidence type="ECO:0000256" key="1">
    <source>
        <dbReference type="ARBA" id="ARBA00001911"/>
    </source>
</evidence>
<dbReference type="Proteomes" id="UP000095512">
    <property type="component" value="Unassembled WGS sequence"/>
</dbReference>
<evidence type="ECO:0000256" key="2">
    <source>
        <dbReference type="ARBA" id="ARBA00022793"/>
    </source>
</evidence>
<keyword evidence="4" id="KW-0456">Lyase</keyword>
<dbReference type="GO" id="GO:0048040">
    <property type="term" value="F:UDP-glucuronate decarboxylase activity"/>
    <property type="evidence" value="ECO:0007669"/>
    <property type="project" value="TreeGrafter"/>
</dbReference>
<keyword evidence="3" id="KW-0520">NAD</keyword>
<dbReference type="Pfam" id="PF01370">
    <property type="entry name" value="Epimerase"/>
    <property type="match status" value="1"/>
</dbReference>
<accession>A0A174B7T6</accession>
<evidence type="ECO:0000256" key="3">
    <source>
        <dbReference type="ARBA" id="ARBA00023027"/>
    </source>
</evidence>